<name>A0ABN2NMJ2_9MICO</name>
<dbReference type="Pfam" id="PF26366">
    <property type="entry name" value="DUF8094"/>
    <property type="match status" value="1"/>
</dbReference>
<dbReference type="Proteomes" id="UP001501094">
    <property type="component" value="Unassembled WGS sequence"/>
</dbReference>
<dbReference type="RefSeq" id="WP_344106408.1">
    <property type="nucleotide sequence ID" value="NZ_BAAANL010000011.1"/>
</dbReference>
<evidence type="ECO:0000313" key="2">
    <source>
        <dbReference type="EMBL" id="GAA1875850.1"/>
    </source>
</evidence>
<gene>
    <name evidence="2" type="ORF">GCM10009751_39480</name>
</gene>
<keyword evidence="3" id="KW-1185">Reference proteome</keyword>
<comment type="caution">
    <text evidence="2">The sequence shown here is derived from an EMBL/GenBank/DDBJ whole genome shotgun (WGS) entry which is preliminary data.</text>
</comment>
<evidence type="ECO:0000259" key="1">
    <source>
        <dbReference type="Pfam" id="PF26366"/>
    </source>
</evidence>
<accession>A0ABN2NMJ2</accession>
<dbReference type="EMBL" id="BAAANL010000011">
    <property type="protein sequence ID" value="GAA1875850.1"/>
    <property type="molecule type" value="Genomic_DNA"/>
</dbReference>
<dbReference type="PROSITE" id="PS51257">
    <property type="entry name" value="PROKAR_LIPOPROTEIN"/>
    <property type="match status" value="1"/>
</dbReference>
<proteinExistence type="predicted"/>
<protein>
    <recommendedName>
        <fullName evidence="1">DUF8094 domain-containing protein</fullName>
    </recommendedName>
</protein>
<evidence type="ECO:0000313" key="3">
    <source>
        <dbReference type="Proteomes" id="UP001501094"/>
    </source>
</evidence>
<sequence length="348" mass="37510">MNHRRSVTGTRGRRTARRVTAAVAPVLAAGLLAGCAQELPVPEAEPAVVGAVVTEEQEKTIISRVAESVDKASKEKDAGALDRMTGPAKELRTSEIEVARILGKEGEAQPLPMTMQSVVLPSEPTWPRTSFAVSTQPKDLTPPVLYAFTQNSARSDYQMWAWADLLPGVTLPQFASTDTGTERVAPDDADSLVMSPQKALAAYADVIGEDKDSKYAKQVEDDEFRAFLRDQETRQEKADGWKEAEGKYSFSASADDDHGVEGMRTVDGGAIVMGAVNSMQVIQLQDGAEAPPSKSLPTQVALFGDQDVTNVQRTKYFDIVGLYIPPAGSSEKVRLVGFEHVAVSVSNE</sequence>
<feature type="domain" description="DUF8094" evidence="1">
    <location>
        <begin position="52"/>
        <end position="315"/>
    </location>
</feature>
<reference evidence="2 3" key="1">
    <citation type="journal article" date="2019" name="Int. J. Syst. Evol. Microbiol.">
        <title>The Global Catalogue of Microorganisms (GCM) 10K type strain sequencing project: providing services to taxonomists for standard genome sequencing and annotation.</title>
        <authorList>
            <consortium name="The Broad Institute Genomics Platform"/>
            <consortium name="The Broad Institute Genome Sequencing Center for Infectious Disease"/>
            <person name="Wu L."/>
            <person name="Ma J."/>
        </authorList>
    </citation>
    <scope>NUCLEOTIDE SEQUENCE [LARGE SCALE GENOMIC DNA]</scope>
    <source>
        <strain evidence="2 3">JCM 14326</strain>
    </source>
</reference>
<organism evidence="2 3">
    <name type="scientific">Myceligenerans crystallogenes</name>
    <dbReference type="NCBI Taxonomy" id="316335"/>
    <lineage>
        <taxon>Bacteria</taxon>
        <taxon>Bacillati</taxon>
        <taxon>Actinomycetota</taxon>
        <taxon>Actinomycetes</taxon>
        <taxon>Micrococcales</taxon>
        <taxon>Promicromonosporaceae</taxon>
        <taxon>Myceligenerans</taxon>
    </lineage>
</organism>
<dbReference type="InterPro" id="IPR058407">
    <property type="entry name" value="DUF8094"/>
</dbReference>